<dbReference type="EMBL" id="JAJGMW010000008">
    <property type="protein sequence ID" value="MCC4212593.1"/>
    <property type="molecule type" value="Genomic_DNA"/>
</dbReference>
<comment type="caution">
    <text evidence="1">The sequence shown here is derived from an EMBL/GenBank/DDBJ whole genome shotgun (WGS) entry which is preliminary data.</text>
</comment>
<reference evidence="1 2" key="1">
    <citation type="submission" date="2021-11" db="EMBL/GenBank/DDBJ databases">
        <title>Seasonal and diel survey of microbial diversity of the Tyrrhenian coast.</title>
        <authorList>
            <person name="Gattoni G."/>
            <person name="Corral P."/>
        </authorList>
    </citation>
    <scope>NUCLEOTIDE SEQUENCE [LARGE SCALE GENOMIC DNA]</scope>
    <source>
        <strain evidence="1 2">Mr9</strain>
    </source>
</reference>
<keyword evidence="2" id="KW-1185">Reference proteome</keyword>
<protein>
    <submittedName>
        <fullName evidence="1">Uncharacterized protein</fullName>
    </submittedName>
</protein>
<evidence type="ECO:0000313" key="1">
    <source>
        <dbReference type="EMBL" id="MCC4212593.1"/>
    </source>
</evidence>
<sequence length="1740" mass="194267">MQALLTKITPDYRAFVDDQVLTAGQLNEFLDFFQDQDRLSRTCLSGVGIVCGFEVTTSGTRVSITPGCAITTDGDLIKLLVDVSQTTDGEPITPADTYKKLANEALQYTHYRVFEDAYANYPYFRNAEDSGLLNLLELKTEATRESGKDKVLTEAELKDKVVLLYLETYPQTPDICTETNCDSQGERQVANLRVLLVNTGDVSVITRNDSVYRDHANLSAYQSLPEVKMPRLLLKTAAREVKAPPKLDASALLDFINLRKDLVISDSLKKIPDNLFALDLSAGNSISEKTTLGRNTDFGMTGENSALKTNFTGLKDLSGLRINTNLKPVNTRTYAALANNYRSICAGVANELANAFLNIKNGFYKLLDIQNIKMNYLIESLYQLSKETPVFQIQYYYDHLADLAAIYNEVRDLLLHIQHVCCPPVEAFPKHILLGAPNAPLRFSANRHRFYNSPITANGDKAFQKARFLLNKAVILRESFSLPVEPALVITPSNNPRQQPQDAQAIPFYYSPGEALVYHWDFLKTSIYREKFNLGYHKKYLDSDLTIRQPLTYDLSGFNFLRIEGIQGKTYTAALTDLERLKKDYGLAFDIKAINVNASLEDIDLDDYSCHFDYLATSLKSWTAEQDCLNSEVSAFFSGFNIKDLGSHNYSFEQFDRSDLLEKEVLTKPGIQDTKTPDEDLRRIIAYYQLDMEALGKLPSAQFKQLNTLLEQIRKQLLTAKDPEAVLKANQKEVLALVKKVNGTTAENLSEAKAEDTSKILDYFTRASAATKTETYRSFYAMSEATEYKKATANNTLNAVKDTTVRMKSPYLTIAPLTKEVSVNKTVTASLNTKPQDLGYVVDFVSKDRMNASAVELIRDIIRKQKELFPKETPVNPNDLKVGLEIPAGILSRLQLAASHIPPDLESVTKEGKQNFIKAMQDLCDFVKEARAVVNEIFNNPQADYTHYGYETIYTFMLDRLQENCCAAEQLEVILDEIETKKAQILDELIFENFVRKHPGLEHKAGVPMGGTFVMVYSGINRETEDAQIAPNTVVADFALPYMCCSDCAPIGFIVPDPIDSASLVVNPDRICVDPESKDPVEVSLTVSPQDAQVSLINKTIKGVTIQGTSLMISPPEYNAYDKPIQFAVNGILTTATLIVFKKPVFEIVSLPRELTAAPGESVEIRLDIENTNDFNVQEYKFSWKIGEKNEEGFNPYYRFTVPKEFDSSFFEIPVILTLKGSVCEEVTQERNLLVEIKQAQETFINIEPRAFCENDELAYPIMVIPEDAAVELAGAGVEQTEKGWTFMPAKAGPGIHQINLKDGKSISVTVQKLPEAFGLNQSFDPDKKQLSIKVESPDAKAPFEWFINGKSQKTTEEGLLIIEQSESALTARVFVDAVIEPCGSIRSEIISVEIPPLESDTVETPVIAMEEKQFCNTDQSTYLITIISGDPKTKISGEGVVFQNEKWGFIPLGLAPQDYQITPEGGQAITVNVGAPSGRVLRLSSKDEAGKRIFTGNITDDKATYTWLINGKVQEAFKENQIAFALDKAFSGELVLQVNIPPCDNLQTRPTLVEIKVDEVLDPPGDDTLCTDKTTQYLKSQLPALNLLLKETQDTSLAQAGGLVKVLYRDVLADPAILTNGLSSELGLQIQQALDRIHEACLAAKSTQKPAFVKLYIFAQDLFYGVMRCKKSTFWSTTVVAPILTTIEKHFDRKENNAFGNQDGVNFPDNLEANYLDMRKHFATPRYEAHFDLLIENIK</sequence>
<gene>
    <name evidence="1" type="ORF">LLW17_07685</name>
</gene>
<accession>A0ABS8GSX1</accession>
<dbReference type="RefSeq" id="WP_228229671.1">
    <property type="nucleotide sequence ID" value="NZ_JAJGMW010000008.1"/>
</dbReference>
<organism evidence="1 2">
    <name type="scientific">Leeuwenhoekiella parthenopeia</name>
    <dbReference type="NCBI Taxonomy" id="2890320"/>
    <lineage>
        <taxon>Bacteria</taxon>
        <taxon>Pseudomonadati</taxon>
        <taxon>Bacteroidota</taxon>
        <taxon>Flavobacteriia</taxon>
        <taxon>Flavobacteriales</taxon>
        <taxon>Flavobacteriaceae</taxon>
        <taxon>Leeuwenhoekiella</taxon>
    </lineage>
</organism>
<dbReference type="Proteomes" id="UP001197770">
    <property type="component" value="Unassembled WGS sequence"/>
</dbReference>
<evidence type="ECO:0000313" key="2">
    <source>
        <dbReference type="Proteomes" id="UP001197770"/>
    </source>
</evidence>
<name>A0ABS8GSX1_9FLAO</name>
<proteinExistence type="predicted"/>